<feature type="region of interest" description="Disordered" evidence="1">
    <location>
        <begin position="11"/>
        <end position="466"/>
    </location>
</feature>
<feature type="compositionally biased region" description="Low complexity" evidence="1">
    <location>
        <begin position="308"/>
        <end position="317"/>
    </location>
</feature>
<feature type="region of interest" description="Disordered" evidence="1">
    <location>
        <begin position="564"/>
        <end position="617"/>
    </location>
</feature>
<dbReference type="Proteomes" id="UP000076632">
    <property type="component" value="Unassembled WGS sequence"/>
</dbReference>
<dbReference type="RefSeq" id="XP_018188193.1">
    <property type="nucleotide sequence ID" value="XM_018331058.1"/>
</dbReference>
<proteinExistence type="predicted"/>
<feature type="compositionally biased region" description="Basic and acidic residues" evidence="1">
    <location>
        <begin position="25"/>
        <end position="35"/>
    </location>
</feature>
<feature type="compositionally biased region" description="Polar residues" evidence="1">
    <location>
        <begin position="146"/>
        <end position="155"/>
    </location>
</feature>
<feature type="compositionally biased region" description="Basic and acidic residues" evidence="1">
    <location>
        <begin position="156"/>
        <end position="176"/>
    </location>
</feature>
<feature type="compositionally biased region" description="Basic residues" evidence="1">
    <location>
        <begin position="401"/>
        <end position="413"/>
    </location>
</feature>
<feature type="compositionally biased region" description="Basic and acidic residues" evidence="1">
    <location>
        <begin position="114"/>
        <end position="123"/>
    </location>
</feature>
<evidence type="ECO:0000256" key="1">
    <source>
        <dbReference type="SAM" id="MobiDB-lite"/>
    </source>
</evidence>
<name>A0A165GV96_XYLHT</name>
<feature type="compositionally biased region" description="Polar residues" evidence="1">
    <location>
        <begin position="178"/>
        <end position="191"/>
    </location>
</feature>
<dbReference type="GeneID" id="28896195"/>
<feature type="compositionally biased region" description="Acidic residues" evidence="1">
    <location>
        <begin position="593"/>
        <end position="603"/>
    </location>
</feature>
<feature type="compositionally biased region" description="Basic and acidic residues" evidence="1">
    <location>
        <begin position="241"/>
        <end position="255"/>
    </location>
</feature>
<gene>
    <name evidence="2" type="ORF">L228DRAFT_238564</name>
</gene>
<evidence type="ECO:0008006" key="4">
    <source>
        <dbReference type="Google" id="ProtNLM"/>
    </source>
</evidence>
<feature type="compositionally biased region" description="Basic and acidic residues" evidence="1">
    <location>
        <begin position="443"/>
        <end position="454"/>
    </location>
</feature>
<dbReference type="EMBL" id="KV407458">
    <property type="protein sequence ID" value="KZF22638.1"/>
    <property type="molecule type" value="Genomic_DNA"/>
</dbReference>
<feature type="compositionally biased region" description="Acidic residues" evidence="1">
    <location>
        <begin position="197"/>
        <end position="217"/>
    </location>
</feature>
<dbReference type="AlphaFoldDB" id="A0A165GV96"/>
<keyword evidence="3" id="KW-1185">Reference proteome</keyword>
<evidence type="ECO:0000313" key="2">
    <source>
        <dbReference type="EMBL" id="KZF22638.1"/>
    </source>
</evidence>
<evidence type="ECO:0000313" key="3">
    <source>
        <dbReference type="Proteomes" id="UP000076632"/>
    </source>
</evidence>
<organism evidence="2 3">
    <name type="scientific">Xylona heveae (strain CBS 132557 / TC161)</name>
    <dbReference type="NCBI Taxonomy" id="1328760"/>
    <lineage>
        <taxon>Eukaryota</taxon>
        <taxon>Fungi</taxon>
        <taxon>Dikarya</taxon>
        <taxon>Ascomycota</taxon>
        <taxon>Pezizomycotina</taxon>
        <taxon>Xylonomycetes</taxon>
        <taxon>Xylonales</taxon>
        <taxon>Xylonaceae</taxon>
        <taxon>Xylona</taxon>
    </lineage>
</organism>
<accession>A0A165GV96</accession>
<reference evidence="2 3" key="1">
    <citation type="journal article" date="2016" name="Fungal Biol.">
        <title>The genome of Xylona heveae provides a window into fungal endophytism.</title>
        <authorList>
            <person name="Gazis R."/>
            <person name="Kuo A."/>
            <person name="Riley R."/>
            <person name="LaButti K."/>
            <person name="Lipzen A."/>
            <person name="Lin J."/>
            <person name="Amirebrahimi M."/>
            <person name="Hesse C.N."/>
            <person name="Spatafora J.W."/>
            <person name="Henrissat B."/>
            <person name="Hainaut M."/>
            <person name="Grigoriev I.V."/>
            <person name="Hibbett D.S."/>
        </authorList>
    </citation>
    <scope>NUCLEOTIDE SEQUENCE [LARGE SCALE GENOMIC DNA]</scope>
    <source>
        <strain evidence="2 3">TC161</strain>
    </source>
</reference>
<sequence>MATSIFPVAYPPTPAFGFRPYVPPKARETQQRDRAPTSIGAPRLSSVEGSPAVDGGEHASEAAMGDPKGCESQGNSLESAPVSSPVGLAPFNEGLPIHMGTTAGEEAASPGDDGFIHIDKFPDVESLLPGKSSIYPRPGKGIGSEQDVSLSQQKPPENESHRNAEHLRSSDDREGTFLRSNPSPSGSSQDHPITLDGDYEPEIDEGRDENVDEDAEGADVTALHLGPAKGSLCEDAQAPDSDARSEETRGHDGRGYIRQRVAGPRTPLRRILAPESDRTMIPPAGRQEGWGYRVTDDHPATSWPRRGSLSSTSSDSDSALRAEESGSEGSGVAARERRGPGPVSGGWRAPGSVRLTAAKSQIVDFEDRDRDGNARRSRLRKDRDDGNNTTDNAGHPGHELIKRKRFKRKRSSSHGRDPVRRQRHMPVSPRPRHDHSRLRRRSRTVEVDGRRDPSPLRGHKMKSRPSEVWQVDANNARVGANALPTDFTAVGITTVKDGLDIFTISTPTHCLSDVDLKCWPEKLIATRLGRQGVAEVLLYQQSSPGFIVVTGRWHSGASAAGGAYSTPYGPVHRPRRVAPTGSDDGLAMSDYEMSPELDVDGSDQESSTGCSRRSRTTERKAWSELERDCMLAYIKEGRSKEDICEMFPLRRRTAVIAQYYNLRKQ</sequence>
<feature type="compositionally biased region" description="Basic residues" evidence="1">
    <location>
        <begin position="430"/>
        <end position="442"/>
    </location>
</feature>
<feature type="compositionally biased region" description="Polar residues" evidence="1">
    <location>
        <begin position="72"/>
        <end position="82"/>
    </location>
</feature>
<feature type="compositionally biased region" description="Basic and acidic residues" evidence="1">
    <location>
        <begin position="365"/>
        <end position="374"/>
    </location>
</feature>
<protein>
    <recommendedName>
        <fullName evidence="4">Myb-like domain-containing protein</fullName>
    </recommendedName>
</protein>
<dbReference type="InParanoid" id="A0A165GV96"/>